<dbReference type="InterPro" id="IPR029063">
    <property type="entry name" value="SAM-dependent_MTases_sf"/>
</dbReference>
<reference evidence="1" key="1">
    <citation type="journal article" date="2014" name="Int. J. Syst. Evol. Microbiol.">
        <title>Complete genome sequence of Corynebacterium casei LMG S-19264T (=DSM 44701T), isolated from a smear-ripened cheese.</title>
        <authorList>
            <consortium name="US DOE Joint Genome Institute (JGI-PGF)"/>
            <person name="Walter F."/>
            <person name="Albersmeier A."/>
            <person name="Kalinowski J."/>
            <person name="Ruckert C."/>
        </authorList>
    </citation>
    <scope>NUCLEOTIDE SEQUENCE</scope>
    <source>
        <strain evidence="1">KCTC 42651</strain>
    </source>
</reference>
<evidence type="ECO:0000313" key="1">
    <source>
        <dbReference type="EMBL" id="GHD55606.1"/>
    </source>
</evidence>
<comment type="caution">
    <text evidence="1">The sequence shown here is derived from an EMBL/GenBank/DDBJ whole genome shotgun (WGS) entry which is preliminary data.</text>
</comment>
<organism evidence="1 2">
    <name type="scientific">Thalassobaculum fulvum</name>
    <dbReference type="NCBI Taxonomy" id="1633335"/>
    <lineage>
        <taxon>Bacteria</taxon>
        <taxon>Pseudomonadati</taxon>
        <taxon>Pseudomonadota</taxon>
        <taxon>Alphaproteobacteria</taxon>
        <taxon>Rhodospirillales</taxon>
        <taxon>Thalassobaculaceae</taxon>
        <taxon>Thalassobaculum</taxon>
    </lineage>
</organism>
<accession>A0A918XUV4</accession>
<name>A0A918XUV4_9PROT</name>
<dbReference type="Proteomes" id="UP000630353">
    <property type="component" value="Unassembled WGS sequence"/>
</dbReference>
<dbReference type="SUPFAM" id="SSF53335">
    <property type="entry name" value="S-adenosyl-L-methionine-dependent methyltransferases"/>
    <property type="match status" value="1"/>
</dbReference>
<proteinExistence type="predicted"/>
<keyword evidence="2" id="KW-1185">Reference proteome</keyword>
<protein>
    <recommendedName>
        <fullName evidence="3">SAM-dependent methyltransferase</fullName>
    </recommendedName>
</protein>
<sequence length="179" mass="19630">MTSDTDRSIPPPSKWVVKHGGMIPPGGTVLDVACGPGRHGRFFRSLGHPVVFLDRDITKVVDMASDDEVEIVARDLESGRPWPLAGRQFAGVIVVNYLYRPLLPALVASVAPGGALIYDTFAVGNEAYGHPSNPDYLLHREELLIAVRPELVVMAYEDVEETDPRPAVRQRILAVRPAR</sequence>
<dbReference type="RefSeq" id="WP_229837341.1">
    <property type="nucleotide sequence ID" value="NZ_BMZS01000008.1"/>
</dbReference>
<dbReference type="Gene3D" id="3.40.50.150">
    <property type="entry name" value="Vaccinia Virus protein VP39"/>
    <property type="match status" value="1"/>
</dbReference>
<reference evidence="1" key="2">
    <citation type="submission" date="2020-09" db="EMBL/GenBank/DDBJ databases">
        <authorList>
            <person name="Sun Q."/>
            <person name="Kim S."/>
        </authorList>
    </citation>
    <scope>NUCLEOTIDE SEQUENCE</scope>
    <source>
        <strain evidence="1">KCTC 42651</strain>
    </source>
</reference>
<evidence type="ECO:0008006" key="3">
    <source>
        <dbReference type="Google" id="ProtNLM"/>
    </source>
</evidence>
<evidence type="ECO:0000313" key="2">
    <source>
        <dbReference type="Proteomes" id="UP000630353"/>
    </source>
</evidence>
<dbReference type="EMBL" id="BMZS01000008">
    <property type="protein sequence ID" value="GHD55606.1"/>
    <property type="molecule type" value="Genomic_DNA"/>
</dbReference>
<gene>
    <name evidence="1" type="ORF">GCM10017083_34780</name>
</gene>
<dbReference type="AlphaFoldDB" id="A0A918XUV4"/>